<evidence type="ECO:0000256" key="1">
    <source>
        <dbReference type="ARBA" id="ARBA00022741"/>
    </source>
</evidence>
<feature type="compositionally biased region" description="Acidic residues" evidence="4">
    <location>
        <begin position="431"/>
        <end position="445"/>
    </location>
</feature>
<keyword evidence="5" id="KW-1133">Transmembrane helix</keyword>
<dbReference type="EMBL" id="SESI01000001">
    <property type="protein sequence ID" value="TQQ81578.1"/>
    <property type="molecule type" value="Genomic_DNA"/>
</dbReference>
<dbReference type="InterPro" id="IPR003959">
    <property type="entry name" value="ATPase_AAA_core"/>
</dbReference>
<dbReference type="SUPFAM" id="SSF52540">
    <property type="entry name" value="P-loop containing nucleoside triphosphate hydrolases"/>
    <property type="match status" value="1"/>
</dbReference>
<dbReference type="PANTHER" id="PTHR23077">
    <property type="entry name" value="AAA-FAMILY ATPASE"/>
    <property type="match status" value="1"/>
</dbReference>
<organism evidence="7 8">
    <name type="scientific">Halonotius roseus</name>
    <dbReference type="NCBI Taxonomy" id="2511997"/>
    <lineage>
        <taxon>Archaea</taxon>
        <taxon>Methanobacteriati</taxon>
        <taxon>Methanobacteriota</taxon>
        <taxon>Stenosarchaea group</taxon>
        <taxon>Halobacteria</taxon>
        <taxon>Halobacteriales</taxon>
        <taxon>Haloferacaceae</taxon>
        <taxon>Halonotius</taxon>
    </lineage>
</organism>
<gene>
    <name evidence="7" type="ORF">EWF95_01140</name>
</gene>
<dbReference type="SMART" id="SM00382">
    <property type="entry name" value="AAA"/>
    <property type="match status" value="1"/>
</dbReference>
<dbReference type="InterPro" id="IPR027417">
    <property type="entry name" value="P-loop_NTPase"/>
</dbReference>
<keyword evidence="3" id="KW-0175">Coiled coil</keyword>
<evidence type="ECO:0000256" key="5">
    <source>
        <dbReference type="SAM" id="Phobius"/>
    </source>
</evidence>
<dbReference type="RefSeq" id="WP_142442146.1">
    <property type="nucleotide sequence ID" value="NZ_SESI01000001.1"/>
</dbReference>
<dbReference type="OrthoDB" id="77269at2157"/>
<dbReference type="Pfam" id="PF00004">
    <property type="entry name" value="AAA"/>
    <property type="match status" value="1"/>
</dbReference>
<evidence type="ECO:0000256" key="2">
    <source>
        <dbReference type="ARBA" id="ARBA00022840"/>
    </source>
</evidence>
<feature type="transmembrane region" description="Helical" evidence="5">
    <location>
        <begin position="23"/>
        <end position="45"/>
    </location>
</feature>
<feature type="region of interest" description="Disordered" evidence="4">
    <location>
        <begin position="120"/>
        <end position="202"/>
    </location>
</feature>
<dbReference type="Gene3D" id="1.10.8.60">
    <property type="match status" value="1"/>
</dbReference>
<sequence length="445" mass="47153">MSQQEPDGDATADSPTEPRHRLFIRRATELWLVAVGLWSTVGYGVRDAFSRRPAVGVIYTTVVVLGIGGAVAATAVVLQYPPLVAVGLGGLAAGGLVLASTAGSLTLDDTAHRDYRPHIVTSIPGLSPDVRPDRPSTTDTDTGDSQSSPENSTAQADDATPDPTEEHSAGGEEPEPGQNDASPGGAEQAGVGTQYVSDPPAIDFDDVAGMESVKTKLQERVIEPLREPEKYAKYGLSVENGFLLHGPPGTGKTYLSKALAGELGINYVGVKGADIISKWLGESTQNVAALFDEARQHQPCLVFIDEIDALTPERGGANQHQDQTQTVNQFLEEVSEINESDDRIVIVAATNRRDQIDPAMLRSGRLSVQIEVGNPGAKTRVAIFDTHLDAPRADDLDAKRIAEASTGLSAADMEQVATEAARSALKREDTVTNEDVETAIEELGS</sequence>
<keyword evidence="1" id="KW-0547">Nucleotide-binding</keyword>
<evidence type="ECO:0000256" key="4">
    <source>
        <dbReference type="SAM" id="MobiDB-lite"/>
    </source>
</evidence>
<dbReference type="InterPro" id="IPR050168">
    <property type="entry name" value="AAA_ATPase_domain"/>
</dbReference>
<dbReference type="GO" id="GO:0005524">
    <property type="term" value="F:ATP binding"/>
    <property type="evidence" value="ECO:0007669"/>
    <property type="project" value="UniProtKB-KW"/>
</dbReference>
<accession>A0A544QQ55</accession>
<dbReference type="Proteomes" id="UP000315385">
    <property type="component" value="Unassembled WGS sequence"/>
</dbReference>
<name>A0A544QQ55_9EURY</name>
<dbReference type="GO" id="GO:0016887">
    <property type="term" value="F:ATP hydrolysis activity"/>
    <property type="evidence" value="ECO:0007669"/>
    <property type="project" value="InterPro"/>
</dbReference>
<evidence type="ECO:0000313" key="7">
    <source>
        <dbReference type="EMBL" id="TQQ81578.1"/>
    </source>
</evidence>
<keyword evidence="5" id="KW-0812">Transmembrane</keyword>
<dbReference type="AlphaFoldDB" id="A0A544QQ55"/>
<feature type="domain" description="AAA+ ATPase" evidence="6">
    <location>
        <begin position="238"/>
        <end position="376"/>
    </location>
</feature>
<dbReference type="InterPro" id="IPR003593">
    <property type="entry name" value="AAA+_ATPase"/>
</dbReference>
<keyword evidence="8" id="KW-1185">Reference proteome</keyword>
<feature type="transmembrane region" description="Helical" evidence="5">
    <location>
        <begin position="84"/>
        <end position="107"/>
    </location>
</feature>
<feature type="region of interest" description="Disordered" evidence="4">
    <location>
        <begin position="420"/>
        <end position="445"/>
    </location>
</feature>
<dbReference type="PANTHER" id="PTHR23077:SF198">
    <property type="entry name" value="ATP-DEPENDENT ZINC METALLOPROTEASE FTSH"/>
    <property type="match status" value="1"/>
</dbReference>
<dbReference type="Gene3D" id="3.40.50.300">
    <property type="entry name" value="P-loop containing nucleotide triphosphate hydrolases"/>
    <property type="match status" value="1"/>
</dbReference>
<dbReference type="FunFam" id="3.40.50.300:FF:001025">
    <property type="entry name" value="ATPase family, AAA domain-containing 2B"/>
    <property type="match status" value="1"/>
</dbReference>
<evidence type="ECO:0000256" key="3">
    <source>
        <dbReference type="ARBA" id="ARBA00023054"/>
    </source>
</evidence>
<feature type="compositionally biased region" description="Low complexity" evidence="4">
    <location>
        <begin position="137"/>
        <end position="149"/>
    </location>
</feature>
<feature type="transmembrane region" description="Helical" evidence="5">
    <location>
        <begin position="57"/>
        <end position="78"/>
    </location>
</feature>
<evidence type="ECO:0000313" key="8">
    <source>
        <dbReference type="Proteomes" id="UP000315385"/>
    </source>
</evidence>
<evidence type="ECO:0000259" key="6">
    <source>
        <dbReference type="SMART" id="SM00382"/>
    </source>
</evidence>
<keyword evidence="2 7" id="KW-0067">ATP-binding</keyword>
<keyword evidence="5" id="KW-0472">Membrane</keyword>
<comment type="caution">
    <text evidence="7">The sequence shown here is derived from an EMBL/GenBank/DDBJ whole genome shotgun (WGS) entry which is preliminary data.</text>
</comment>
<protein>
    <submittedName>
        <fullName evidence="7">ATP-binding protein</fullName>
    </submittedName>
</protein>
<reference evidence="7 8" key="1">
    <citation type="submission" date="2019-02" db="EMBL/GenBank/DDBJ databases">
        <title>Halonotius sp. a new haloqrchaeon isolated from saline water.</title>
        <authorList>
            <person name="Duran-Viseras A."/>
            <person name="Sanchez-Porro C."/>
            <person name="Ventosa A."/>
        </authorList>
    </citation>
    <scope>NUCLEOTIDE SEQUENCE [LARGE SCALE GENOMIC DNA]</scope>
    <source>
        <strain evidence="7 8">F9-27</strain>
    </source>
</reference>
<proteinExistence type="predicted"/>